<reference evidence="1" key="1">
    <citation type="submission" date="2023-10" db="EMBL/GenBank/DDBJ databases">
        <title>Genome assembly of Pristionchus species.</title>
        <authorList>
            <person name="Yoshida K."/>
            <person name="Sommer R.J."/>
        </authorList>
    </citation>
    <scope>NUCLEOTIDE SEQUENCE</scope>
    <source>
        <strain evidence="1">RS0144</strain>
    </source>
</reference>
<name>A0AAV5U809_9BILA</name>
<comment type="caution">
    <text evidence="1">The sequence shown here is derived from an EMBL/GenBank/DDBJ whole genome shotgun (WGS) entry which is preliminary data.</text>
</comment>
<gene>
    <name evidence="1" type="ORF">PENTCL1PPCAC_24846</name>
</gene>
<proteinExistence type="predicted"/>
<evidence type="ECO:0000313" key="1">
    <source>
        <dbReference type="EMBL" id="GMT02672.1"/>
    </source>
</evidence>
<keyword evidence="2" id="KW-1185">Reference proteome</keyword>
<dbReference type="AlphaFoldDB" id="A0AAV5U809"/>
<feature type="non-terminal residue" evidence="1">
    <location>
        <position position="80"/>
    </location>
</feature>
<evidence type="ECO:0000313" key="2">
    <source>
        <dbReference type="Proteomes" id="UP001432027"/>
    </source>
</evidence>
<dbReference type="Proteomes" id="UP001432027">
    <property type="component" value="Unassembled WGS sequence"/>
</dbReference>
<dbReference type="EMBL" id="BTSX01000005">
    <property type="protein sequence ID" value="GMT02672.1"/>
    <property type="molecule type" value="Genomic_DNA"/>
</dbReference>
<sequence length="80" mass="9303">LGIADEWSLHYVGQLVLTMSSMPGQIHTVPEHRIILFIRAQLVDLCCIVEWSDPNWEFGTNCVWLHDQCQHRCSKQRQPS</sequence>
<protein>
    <submittedName>
        <fullName evidence="1">Uncharacterized protein</fullName>
    </submittedName>
</protein>
<organism evidence="1 2">
    <name type="scientific">Pristionchus entomophagus</name>
    <dbReference type="NCBI Taxonomy" id="358040"/>
    <lineage>
        <taxon>Eukaryota</taxon>
        <taxon>Metazoa</taxon>
        <taxon>Ecdysozoa</taxon>
        <taxon>Nematoda</taxon>
        <taxon>Chromadorea</taxon>
        <taxon>Rhabditida</taxon>
        <taxon>Rhabditina</taxon>
        <taxon>Diplogasteromorpha</taxon>
        <taxon>Diplogasteroidea</taxon>
        <taxon>Neodiplogasteridae</taxon>
        <taxon>Pristionchus</taxon>
    </lineage>
</organism>
<accession>A0AAV5U809</accession>
<feature type="non-terminal residue" evidence="1">
    <location>
        <position position="1"/>
    </location>
</feature>